<evidence type="ECO:0000256" key="3">
    <source>
        <dbReference type="ARBA" id="ARBA00013138"/>
    </source>
</evidence>
<dbReference type="SUPFAM" id="SSF53383">
    <property type="entry name" value="PLP-dependent transferases"/>
    <property type="match status" value="1"/>
</dbReference>
<reference evidence="11" key="2">
    <citation type="submission" date="2021-09" db="EMBL/GenBank/DDBJ databases">
        <authorList>
            <person name="Gilroy R."/>
        </authorList>
    </citation>
    <scope>NUCLEOTIDE SEQUENCE</scope>
    <source>
        <strain evidence="11">ChiGjej2B2-19336</strain>
    </source>
</reference>
<gene>
    <name evidence="11" type="ORF">K8W16_00485</name>
</gene>
<organism evidence="11 12">
    <name type="scientific">Mailhella massiliensis</name>
    <dbReference type="NCBI Taxonomy" id="1903261"/>
    <lineage>
        <taxon>Bacteria</taxon>
        <taxon>Pseudomonadati</taxon>
        <taxon>Thermodesulfobacteriota</taxon>
        <taxon>Desulfovibrionia</taxon>
        <taxon>Desulfovibrionales</taxon>
        <taxon>Desulfovibrionaceae</taxon>
        <taxon>Mailhella</taxon>
    </lineage>
</organism>
<proteinExistence type="inferred from homology"/>
<dbReference type="HAMAP" id="MF_01642">
    <property type="entry name" value="DapL_aminotrans_1"/>
    <property type="match status" value="1"/>
</dbReference>
<sequence>MASINNAYAGLSGNYLFSEVARRVSAYRQKHPETEVISLGIGDVSQPMIPAVIRALHKAVDEMACAETFRGYGPEQGYGFLREAILNHDFLPRGVNIRAEEIFISDGAKSDIGNFQELFGEDAVIALTDPVYPVYEDSNAMAGRAGTRENGRWNRIVYLPCTAANAFQPDLPSVRPDVIYLCSPNNPTGTVLDRSSLTAWVNYAREKESVILFDAAYEAFIQDDSLPRSIYEIPGADEVAVEFRSLSKTAGFTGLRCGYAVVPEKLTARTKDGRLLSLHDMWLRRQCTKYNGCPYIVQRAAEAVFQPEAGEELAAALAVYRDNARIMLDAFRRMGLSAFGGVHSPYVWLQTPKAMPSWDFFDLLLERAAVVCTPGAGFGVSGEGYARFTAFNSPENTKKALERLEKAL</sequence>
<feature type="domain" description="Aminotransferase class I/classII large" evidence="10">
    <location>
        <begin position="35"/>
        <end position="404"/>
    </location>
</feature>
<comment type="caution">
    <text evidence="11">The sequence shown here is derived from an EMBL/GenBank/DDBJ whole genome shotgun (WGS) entry which is preliminary data.</text>
</comment>
<dbReference type="Gene3D" id="3.40.640.10">
    <property type="entry name" value="Type I PLP-dependent aspartate aminotransferase-like (Major domain)"/>
    <property type="match status" value="1"/>
</dbReference>
<keyword evidence="7" id="KW-0663">Pyridoxal phosphate</keyword>
<dbReference type="Gene3D" id="3.90.1150.10">
    <property type="entry name" value="Aspartate Aminotransferase, domain 1"/>
    <property type="match status" value="1"/>
</dbReference>
<comment type="pathway">
    <text evidence="2">Amino-acid biosynthesis; L-lysine biosynthesis via DAP pathway; LL-2,6-diaminopimelate from (S)-tetrahydrodipicolinate (aminotransferase route): step 1/1.</text>
</comment>
<dbReference type="InterPro" id="IPR015422">
    <property type="entry name" value="PyrdxlP-dep_Trfase_small"/>
</dbReference>
<dbReference type="InterPro" id="IPR004839">
    <property type="entry name" value="Aminotransferase_I/II_large"/>
</dbReference>
<dbReference type="EC" id="2.6.1.83" evidence="3 9"/>
<dbReference type="InterPro" id="IPR015421">
    <property type="entry name" value="PyrdxlP-dep_Trfase_major"/>
</dbReference>
<dbReference type="FunFam" id="3.40.640.10:FF:000099">
    <property type="entry name" value="LL-diaminopimelate aminotransferase, chloroplastic"/>
    <property type="match status" value="1"/>
</dbReference>
<evidence type="ECO:0000256" key="2">
    <source>
        <dbReference type="ARBA" id="ARBA00004982"/>
    </source>
</evidence>
<dbReference type="InterPro" id="IPR015424">
    <property type="entry name" value="PyrdxlP-dep_Trfase"/>
</dbReference>
<evidence type="ECO:0000259" key="10">
    <source>
        <dbReference type="Pfam" id="PF00155"/>
    </source>
</evidence>
<evidence type="ECO:0000256" key="6">
    <source>
        <dbReference type="ARBA" id="ARBA00022679"/>
    </source>
</evidence>
<keyword evidence="5 11" id="KW-0032">Aminotransferase</keyword>
<evidence type="ECO:0000256" key="8">
    <source>
        <dbReference type="ARBA" id="ARBA00051934"/>
    </source>
</evidence>
<keyword evidence="6 11" id="KW-0808">Transferase</keyword>
<dbReference type="RefSeq" id="WP_304120209.1">
    <property type="nucleotide sequence ID" value="NZ_DYZA01000013.1"/>
</dbReference>
<evidence type="ECO:0000256" key="4">
    <source>
        <dbReference type="ARBA" id="ARBA00018052"/>
    </source>
</evidence>
<dbReference type="NCBIfam" id="TIGR03542">
    <property type="entry name" value="DAPAT_plant"/>
    <property type="match status" value="1"/>
</dbReference>
<comment type="catalytic activity">
    <reaction evidence="8">
        <text>(2S,6S)-2,6-diaminopimelate + 2-oxoglutarate = (S)-2,3,4,5-tetrahydrodipicolinate + L-glutamate + H2O + H(+)</text>
        <dbReference type="Rhea" id="RHEA:23988"/>
        <dbReference type="ChEBI" id="CHEBI:15377"/>
        <dbReference type="ChEBI" id="CHEBI:15378"/>
        <dbReference type="ChEBI" id="CHEBI:16810"/>
        <dbReference type="ChEBI" id="CHEBI:16845"/>
        <dbReference type="ChEBI" id="CHEBI:29985"/>
        <dbReference type="ChEBI" id="CHEBI:57609"/>
        <dbReference type="EC" id="2.6.1.83"/>
    </reaction>
</comment>
<evidence type="ECO:0000256" key="7">
    <source>
        <dbReference type="ARBA" id="ARBA00022898"/>
    </source>
</evidence>
<name>A0A921AUM7_9BACT</name>
<reference evidence="11" key="1">
    <citation type="journal article" date="2021" name="PeerJ">
        <title>Extensive microbial diversity within the chicken gut microbiome revealed by metagenomics and culture.</title>
        <authorList>
            <person name="Gilroy R."/>
            <person name="Ravi A."/>
            <person name="Getino M."/>
            <person name="Pursley I."/>
            <person name="Horton D.L."/>
            <person name="Alikhan N.F."/>
            <person name="Baker D."/>
            <person name="Gharbi K."/>
            <person name="Hall N."/>
            <person name="Watson M."/>
            <person name="Adriaenssens E.M."/>
            <person name="Foster-Nyarko E."/>
            <person name="Jarju S."/>
            <person name="Secka A."/>
            <person name="Antonio M."/>
            <person name="Oren A."/>
            <person name="Chaudhuri R.R."/>
            <person name="La Ragione R."/>
            <person name="Hildebrand F."/>
            <person name="Pallen M.J."/>
        </authorList>
    </citation>
    <scope>NUCLEOTIDE SEQUENCE</scope>
    <source>
        <strain evidence="11">ChiGjej2B2-19336</strain>
    </source>
</reference>
<dbReference type="EMBL" id="DYZA01000013">
    <property type="protein sequence ID" value="HJD96112.1"/>
    <property type="molecule type" value="Genomic_DNA"/>
</dbReference>
<dbReference type="CDD" id="cd00609">
    <property type="entry name" value="AAT_like"/>
    <property type="match status" value="1"/>
</dbReference>
<dbReference type="Proteomes" id="UP000698963">
    <property type="component" value="Unassembled WGS sequence"/>
</dbReference>
<evidence type="ECO:0000256" key="1">
    <source>
        <dbReference type="ARBA" id="ARBA00001933"/>
    </source>
</evidence>
<evidence type="ECO:0000256" key="9">
    <source>
        <dbReference type="NCBIfam" id="TIGR03542"/>
    </source>
</evidence>
<dbReference type="InterPro" id="IPR019942">
    <property type="entry name" value="DapL/ALD1"/>
</dbReference>
<dbReference type="GO" id="GO:0010285">
    <property type="term" value="F:L,L-diaminopimelate aminotransferase activity"/>
    <property type="evidence" value="ECO:0007669"/>
    <property type="project" value="UniProtKB-EC"/>
</dbReference>
<evidence type="ECO:0000256" key="5">
    <source>
        <dbReference type="ARBA" id="ARBA00022576"/>
    </source>
</evidence>
<dbReference type="GO" id="GO:0030170">
    <property type="term" value="F:pyridoxal phosphate binding"/>
    <property type="evidence" value="ECO:0007669"/>
    <property type="project" value="UniProtKB-UniRule"/>
</dbReference>
<comment type="cofactor">
    <cofactor evidence="1">
        <name>pyridoxal 5'-phosphate</name>
        <dbReference type="ChEBI" id="CHEBI:597326"/>
    </cofactor>
</comment>
<evidence type="ECO:0000313" key="11">
    <source>
        <dbReference type="EMBL" id="HJD96112.1"/>
    </source>
</evidence>
<evidence type="ECO:0000313" key="12">
    <source>
        <dbReference type="Proteomes" id="UP000698963"/>
    </source>
</evidence>
<dbReference type="Pfam" id="PF00155">
    <property type="entry name" value="Aminotran_1_2"/>
    <property type="match status" value="1"/>
</dbReference>
<protein>
    <recommendedName>
        <fullName evidence="4 9">LL-diaminopimelate aminotransferase</fullName>
        <ecNumber evidence="3 9">2.6.1.83</ecNumber>
    </recommendedName>
</protein>
<accession>A0A921AUM7</accession>
<dbReference type="AlphaFoldDB" id="A0A921AUM7"/>
<dbReference type="PANTHER" id="PTHR43144">
    <property type="entry name" value="AMINOTRANSFERASE"/>
    <property type="match status" value="1"/>
</dbReference>